<dbReference type="EMBL" id="JASPKZ010001199">
    <property type="protein sequence ID" value="KAJ9598668.1"/>
    <property type="molecule type" value="Genomic_DNA"/>
</dbReference>
<organism evidence="1 2">
    <name type="scientific">Diploptera punctata</name>
    <name type="common">Pacific beetle cockroach</name>
    <dbReference type="NCBI Taxonomy" id="6984"/>
    <lineage>
        <taxon>Eukaryota</taxon>
        <taxon>Metazoa</taxon>
        <taxon>Ecdysozoa</taxon>
        <taxon>Arthropoda</taxon>
        <taxon>Hexapoda</taxon>
        <taxon>Insecta</taxon>
        <taxon>Pterygota</taxon>
        <taxon>Neoptera</taxon>
        <taxon>Polyneoptera</taxon>
        <taxon>Dictyoptera</taxon>
        <taxon>Blattodea</taxon>
        <taxon>Blaberoidea</taxon>
        <taxon>Blaberidae</taxon>
        <taxon>Diplopterinae</taxon>
        <taxon>Diploptera</taxon>
    </lineage>
</organism>
<sequence length="53" mass="6016">RTKAVGKAMSFILSYSCVYIVKALFRCTGTCTCSLKSKITFKCLTFTLLRFHQ</sequence>
<feature type="non-terminal residue" evidence="1">
    <location>
        <position position="1"/>
    </location>
</feature>
<name>A0AAD8AGE9_DIPPU</name>
<proteinExistence type="predicted"/>
<gene>
    <name evidence="1" type="ORF">L9F63_010648</name>
</gene>
<keyword evidence="2" id="KW-1185">Reference proteome</keyword>
<dbReference type="AlphaFoldDB" id="A0AAD8AGE9"/>
<accession>A0AAD8AGE9</accession>
<evidence type="ECO:0000313" key="1">
    <source>
        <dbReference type="EMBL" id="KAJ9598668.1"/>
    </source>
</evidence>
<reference evidence="1" key="2">
    <citation type="submission" date="2023-05" db="EMBL/GenBank/DDBJ databases">
        <authorList>
            <person name="Fouks B."/>
        </authorList>
    </citation>
    <scope>NUCLEOTIDE SEQUENCE</scope>
    <source>
        <strain evidence="1">Stay&amp;Tobe</strain>
        <tissue evidence="1">Testes</tissue>
    </source>
</reference>
<reference evidence="1" key="1">
    <citation type="journal article" date="2023" name="IScience">
        <title>Live-bearing cockroach genome reveals convergent evolutionary mechanisms linked to viviparity in insects and beyond.</title>
        <authorList>
            <person name="Fouks B."/>
            <person name="Harrison M.C."/>
            <person name="Mikhailova A.A."/>
            <person name="Marchal E."/>
            <person name="English S."/>
            <person name="Carruthers M."/>
            <person name="Jennings E.C."/>
            <person name="Chiamaka E.L."/>
            <person name="Frigard R.A."/>
            <person name="Pippel M."/>
            <person name="Attardo G.M."/>
            <person name="Benoit J.B."/>
            <person name="Bornberg-Bauer E."/>
            <person name="Tobe S.S."/>
        </authorList>
    </citation>
    <scope>NUCLEOTIDE SEQUENCE</scope>
    <source>
        <strain evidence="1">Stay&amp;Tobe</strain>
    </source>
</reference>
<comment type="caution">
    <text evidence="1">The sequence shown here is derived from an EMBL/GenBank/DDBJ whole genome shotgun (WGS) entry which is preliminary data.</text>
</comment>
<feature type="non-terminal residue" evidence="1">
    <location>
        <position position="53"/>
    </location>
</feature>
<protein>
    <submittedName>
        <fullName evidence="1">Uncharacterized protein</fullName>
    </submittedName>
</protein>
<dbReference type="Proteomes" id="UP001233999">
    <property type="component" value="Unassembled WGS sequence"/>
</dbReference>
<evidence type="ECO:0000313" key="2">
    <source>
        <dbReference type="Proteomes" id="UP001233999"/>
    </source>
</evidence>